<dbReference type="OrthoDB" id="9805787at2"/>
<dbReference type="CDD" id="cd05311">
    <property type="entry name" value="NAD_bind_2_malic_enz"/>
    <property type="match status" value="1"/>
</dbReference>
<dbReference type="InterPro" id="IPR036291">
    <property type="entry name" value="NAD(P)-bd_dom_sf"/>
</dbReference>
<feature type="binding site" evidence="7">
    <location>
        <position position="160"/>
    </location>
    <ligand>
        <name>a divalent metal cation</name>
        <dbReference type="ChEBI" id="CHEBI:60240"/>
    </ligand>
</feature>
<reference evidence="11 12" key="1">
    <citation type="submission" date="2018-06" db="EMBL/GenBank/DDBJ databases">
        <authorList>
            <consortium name="Pathogen Informatics"/>
            <person name="Doyle S."/>
        </authorList>
    </citation>
    <scope>NUCLEOTIDE SEQUENCE [LARGE SCALE GENOMIC DNA]</scope>
    <source>
        <strain evidence="12">ATCC 11859 / DSM 33 / NCIB 8841 / NCTC 4822</strain>
    </source>
</reference>
<sequence>MTKVVETALDLHRNNSGKMEILSKVPMENTIDLSLAYSPGVADPCFEIAKDVSRVYEYTIKGNLVAVVTDGSAVLGLGDIGPEASLPVMEGKALLLKKFANIDAFPICLDTKDSDEIVRTVKAMSPTFGGINLEDISAPRCFEIEKRLREECDIPVFHDDQHGTAIVVGAGLLNALRLTNKRIDEVKIVVNGAGAAGVAIIKHLIEMGFQHIVVCDSKGVIYEGRREGMNSVKEEIAKLTNENRIIGSIQDALKEADIFVGVSVANLITEEMVKSMNDESILFALANPVPEISPERAKKFGARVIATGRSDYPNQVNNVLAFPGIFRGALDVRASDINEQMKLAATYALASLIEREELTADYIIPAPFDSRITKAVATAVSKAAKETGVHRID</sequence>
<feature type="domain" description="Malic enzyme NAD-binding" evidence="9">
    <location>
        <begin position="161"/>
        <end position="385"/>
    </location>
</feature>
<keyword evidence="4 11" id="KW-0560">Oxidoreductase</keyword>
<dbReference type="GO" id="GO:0051287">
    <property type="term" value="F:NAD binding"/>
    <property type="evidence" value="ECO:0007669"/>
    <property type="project" value="InterPro"/>
</dbReference>
<dbReference type="Proteomes" id="UP000254519">
    <property type="component" value="Unassembled WGS sequence"/>
</dbReference>
<dbReference type="SUPFAM" id="SSF53223">
    <property type="entry name" value="Aminoacid dehydrogenase-like, N-terminal domain"/>
    <property type="match status" value="1"/>
</dbReference>
<name>A0A380C470_SPOPA</name>
<protein>
    <submittedName>
        <fullName evidence="11">NADP-dependent malic enzyme</fullName>
        <ecNumber evidence="11">1.1.1.40</ecNumber>
    </submittedName>
</protein>
<evidence type="ECO:0000256" key="2">
    <source>
        <dbReference type="ARBA" id="ARBA00008785"/>
    </source>
</evidence>
<dbReference type="Pfam" id="PF00390">
    <property type="entry name" value="malic"/>
    <property type="match status" value="1"/>
</dbReference>
<dbReference type="SMART" id="SM00919">
    <property type="entry name" value="Malic_M"/>
    <property type="match status" value="1"/>
</dbReference>
<dbReference type="InterPro" id="IPR012301">
    <property type="entry name" value="Malic_N_dom"/>
</dbReference>
<dbReference type="PIRSF" id="PIRSF000106">
    <property type="entry name" value="ME"/>
    <property type="match status" value="1"/>
</dbReference>
<dbReference type="InterPro" id="IPR012302">
    <property type="entry name" value="Malic_NAD-bd"/>
</dbReference>
<dbReference type="InterPro" id="IPR037062">
    <property type="entry name" value="Malic_N_dom_sf"/>
</dbReference>
<evidence type="ECO:0000313" key="11">
    <source>
        <dbReference type="EMBL" id="SUJ11416.1"/>
    </source>
</evidence>
<dbReference type="InterPro" id="IPR051674">
    <property type="entry name" value="Malate_Decarboxylase"/>
</dbReference>
<feature type="active site" description="Proton acceptor" evidence="5">
    <location>
        <position position="92"/>
    </location>
</feature>
<dbReference type="PANTHER" id="PTHR43237">
    <property type="entry name" value="NADP-DEPENDENT MALIC ENZYME"/>
    <property type="match status" value="1"/>
</dbReference>
<dbReference type="Gene3D" id="3.40.50.720">
    <property type="entry name" value="NAD(P)-binding Rossmann-like Domain"/>
    <property type="match status" value="1"/>
</dbReference>
<dbReference type="Pfam" id="PF03949">
    <property type="entry name" value="Malic_M"/>
    <property type="match status" value="1"/>
</dbReference>
<evidence type="ECO:0000313" key="12">
    <source>
        <dbReference type="Proteomes" id="UP000254519"/>
    </source>
</evidence>
<evidence type="ECO:0000256" key="6">
    <source>
        <dbReference type="PIRSR" id="PIRSR000106-2"/>
    </source>
</evidence>
<evidence type="ECO:0000256" key="3">
    <source>
        <dbReference type="ARBA" id="ARBA00022723"/>
    </source>
</evidence>
<evidence type="ECO:0000256" key="1">
    <source>
        <dbReference type="ARBA" id="ARBA00001936"/>
    </source>
</evidence>
<feature type="binding site" evidence="6">
    <location>
        <position position="317"/>
    </location>
    <ligand>
        <name>(S)-malate</name>
        <dbReference type="ChEBI" id="CHEBI:15589"/>
    </ligand>
</feature>
<evidence type="ECO:0000256" key="8">
    <source>
        <dbReference type="RuleBase" id="RU003427"/>
    </source>
</evidence>
<dbReference type="EMBL" id="UGYZ01000002">
    <property type="protein sequence ID" value="SUJ11416.1"/>
    <property type="molecule type" value="Genomic_DNA"/>
</dbReference>
<feature type="active site" description="Proton donor" evidence="5">
    <location>
        <position position="37"/>
    </location>
</feature>
<dbReference type="SUPFAM" id="SSF51735">
    <property type="entry name" value="NAD(P)-binding Rossmann-fold domains"/>
    <property type="match status" value="1"/>
</dbReference>
<dbReference type="PRINTS" id="PR00072">
    <property type="entry name" value="MALOXRDTASE"/>
</dbReference>
<dbReference type="Gene3D" id="3.40.50.10380">
    <property type="entry name" value="Malic enzyme, N-terminal domain"/>
    <property type="match status" value="1"/>
</dbReference>
<gene>
    <name evidence="11" type="primary">maeB_3</name>
    <name evidence="11" type="ORF">NCTC4822_02131</name>
</gene>
<keyword evidence="3 7" id="KW-0479">Metal-binding</keyword>
<feature type="binding site" evidence="6">
    <location>
        <position position="287"/>
    </location>
    <ligand>
        <name>(S)-malate</name>
        <dbReference type="ChEBI" id="CHEBI:15589"/>
    </ligand>
</feature>
<dbReference type="SMART" id="SM01274">
    <property type="entry name" value="malic"/>
    <property type="match status" value="1"/>
</dbReference>
<feature type="domain" description="Malic enzyme N-terminal" evidence="10">
    <location>
        <begin position="16"/>
        <end position="149"/>
    </location>
</feature>
<dbReference type="RefSeq" id="WP_115362036.1">
    <property type="nucleotide sequence ID" value="NZ_CP038012.1"/>
</dbReference>
<dbReference type="EC" id="1.1.1.40" evidence="11"/>
<evidence type="ECO:0000256" key="7">
    <source>
        <dbReference type="PIRSR" id="PIRSR000106-3"/>
    </source>
</evidence>
<organism evidence="11 12">
    <name type="scientific">Sporosarcina pasteurii</name>
    <name type="common">Bacillus pasteurii</name>
    <dbReference type="NCBI Taxonomy" id="1474"/>
    <lineage>
        <taxon>Bacteria</taxon>
        <taxon>Bacillati</taxon>
        <taxon>Bacillota</taxon>
        <taxon>Bacilli</taxon>
        <taxon>Bacillales</taxon>
        <taxon>Caryophanaceae</taxon>
        <taxon>Sporosarcina</taxon>
    </lineage>
</organism>
<feature type="binding site" evidence="7">
    <location>
        <position position="134"/>
    </location>
    <ligand>
        <name>a divalent metal cation</name>
        <dbReference type="ChEBI" id="CHEBI:60240"/>
    </ligand>
</feature>
<keyword evidence="12" id="KW-1185">Reference proteome</keyword>
<dbReference type="InterPro" id="IPR045213">
    <property type="entry name" value="Malic_NAD-bd_bact_type"/>
</dbReference>
<evidence type="ECO:0000259" key="9">
    <source>
        <dbReference type="SMART" id="SM00919"/>
    </source>
</evidence>
<comment type="cofactor">
    <cofactor evidence="7">
        <name>Mg(2+)</name>
        <dbReference type="ChEBI" id="CHEBI:18420"/>
    </cofactor>
    <cofactor evidence="7">
        <name>Mn(2+)</name>
        <dbReference type="ChEBI" id="CHEBI:29035"/>
    </cofactor>
    <text evidence="7">Divalent metal cations. Prefers magnesium or manganese.</text>
</comment>
<dbReference type="AlphaFoldDB" id="A0A380C470"/>
<dbReference type="PANTHER" id="PTHR43237:SF4">
    <property type="entry name" value="NADP-DEPENDENT MALIC ENZYME"/>
    <property type="match status" value="1"/>
</dbReference>
<evidence type="ECO:0000256" key="4">
    <source>
        <dbReference type="ARBA" id="ARBA00023002"/>
    </source>
</evidence>
<dbReference type="FunFam" id="3.40.50.10380:FF:000003">
    <property type="entry name" value="NADP-dependent malic enzyme"/>
    <property type="match status" value="1"/>
</dbReference>
<dbReference type="InterPro" id="IPR001891">
    <property type="entry name" value="Malic_OxRdtase"/>
</dbReference>
<dbReference type="GO" id="GO:0004473">
    <property type="term" value="F:malate dehydrogenase (decarboxylating) (NADP+) activity"/>
    <property type="evidence" value="ECO:0007669"/>
    <property type="project" value="UniProtKB-EC"/>
</dbReference>
<comment type="cofactor">
    <cofactor evidence="1">
        <name>Mn(2+)</name>
        <dbReference type="ChEBI" id="CHEBI:29035"/>
    </cofactor>
</comment>
<proteinExistence type="inferred from homology"/>
<dbReference type="GO" id="GO:0046872">
    <property type="term" value="F:metal ion binding"/>
    <property type="evidence" value="ECO:0007669"/>
    <property type="project" value="UniProtKB-KW"/>
</dbReference>
<feature type="binding site" evidence="7">
    <location>
        <position position="135"/>
    </location>
    <ligand>
        <name>a divalent metal cation</name>
        <dbReference type="ChEBI" id="CHEBI:60240"/>
    </ligand>
</feature>
<dbReference type="InterPro" id="IPR046346">
    <property type="entry name" value="Aminoacid_DH-like_N_sf"/>
</dbReference>
<comment type="similarity">
    <text evidence="2 8">Belongs to the malic enzymes family.</text>
</comment>
<accession>A0A380C470</accession>
<dbReference type="FunFam" id="3.40.50.720:FF:000095">
    <property type="entry name" value="NADP-dependent malic enzyme"/>
    <property type="match status" value="1"/>
</dbReference>
<evidence type="ECO:0000259" key="10">
    <source>
        <dbReference type="SMART" id="SM01274"/>
    </source>
</evidence>
<evidence type="ECO:0000256" key="5">
    <source>
        <dbReference type="PIRSR" id="PIRSR000106-1"/>
    </source>
</evidence>